<dbReference type="EMBL" id="LMWU01000066">
    <property type="protein sequence ID" value="KUN57960.1"/>
    <property type="molecule type" value="Genomic_DNA"/>
</dbReference>
<dbReference type="AlphaFoldDB" id="A0A124HVB7"/>
<dbReference type="InterPro" id="IPR005158">
    <property type="entry name" value="BTAD"/>
</dbReference>
<dbReference type="PROSITE" id="PS51755">
    <property type="entry name" value="OMPR_PHOB"/>
    <property type="match status" value="1"/>
</dbReference>
<dbReference type="GO" id="GO:0004016">
    <property type="term" value="F:adenylate cyclase activity"/>
    <property type="evidence" value="ECO:0007669"/>
    <property type="project" value="TreeGrafter"/>
</dbReference>
<evidence type="ECO:0000256" key="2">
    <source>
        <dbReference type="ARBA" id="ARBA00022741"/>
    </source>
</evidence>
<evidence type="ECO:0000256" key="6">
    <source>
        <dbReference type="PROSITE-ProRule" id="PRU01091"/>
    </source>
</evidence>
<dbReference type="Gene3D" id="1.10.10.10">
    <property type="entry name" value="Winged helix-like DNA-binding domain superfamily/Winged helix DNA-binding domain"/>
    <property type="match status" value="1"/>
</dbReference>
<gene>
    <name evidence="8" type="ORF">AQJ46_45275</name>
</gene>
<dbReference type="SUPFAM" id="SSF48452">
    <property type="entry name" value="TPR-like"/>
    <property type="match status" value="1"/>
</dbReference>
<evidence type="ECO:0000256" key="4">
    <source>
        <dbReference type="ARBA" id="ARBA00023012"/>
    </source>
</evidence>
<dbReference type="SUPFAM" id="SSF46894">
    <property type="entry name" value="C-terminal effector domain of the bipartite response regulators"/>
    <property type="match status" value="1"/>
</dbReference>
<evidence type="ECO:0000313" key="9">
    <source>
        <dbReference type="Proteomes" id="UP000053669"/>
    </source>
</evidence>
<dbReference type="InterPro" id="IPR027417">
    <property type="entry name" value="P-loop_NTPase"/>
</dbReference>
<dbReference type="STRING" id="58343.AQJ46_45275"/>
<protein>
    <submittedName>
        <fullName evidence="8">Transcriptional regulator</fullName>
    </submittedName>
</protein>
<dbReference type="InterPro" id="IPR036388">
    <property type="entry name" value="WH-like_DNA-bd_sf"/>
</dbReference>
<dbReference type="Pfam" id="PF03704">
    <property type="entry name" value="BTAD"/>
    <property type="match status" value="1"/>
</dbReference>
<evidence type="ECO:0000259" key="7">
    <source>
        <dbReference type="PROSITE" id="PS51755"/>
    </source>
</evidence>
<dbReference type="Pfam" id="PF13191">
    <property type="entry name" value="AAA_16"/>
    <property type="match status" value="1"/>
</dbReference>
<dbReference type="SMART" id="SM00862">
    <property type="entry name" value="Trans_reg_C"/>
    <property type="match status" value="1"/>
</dbReference>
<reference evidence="8 9" key="1">
    <citation type="submission" date="2015-10" db="EMBL/GenBank/DDBJ databases">
        <title>Draft genome sequence of Streptomyces canus DSM 40017, type strain for the species Streptomyces canus.</title>
        <authorList>
            <person name="Ruckert C."/>
            <person name="Winkler A."/>
            <person name="Kalinowski J."/>
            <person name="Kampfer P."/>
            <person name="Glaeser S."/>
        </authorList>
    </citation>
    <scope>NUCLEOTIDE SEQUENCE [LARGE SCALE GENOMIC DNA]</scope>
    <source>
        <strain evidence="8 9">DSM 40017</strain>
    </source>
</reference>
<dbReference type="GO" id="GO:0005737">
    <property type="term" value="C:cytoplasm"/>
    <property type="evidence" value="ECO:0007669"/>
    <property type="project" value="TreeGrafter"/>
</dbReference>
<dbReference type="GO" id="GO:0005524">
    <property type="term" value="F:ATP binding"/>
    <property type="evidence" value="ECO:0007669"/>
    <property type="project" value="UniProtKB-KW"/>
</dbReference>
<evidence type="ECO:0000256" key="3">
    <source>
        <dbReference type="ARBA" id="ARBA00022840"/>
    </source>
</evidence>
<keyword evidence="2" id="KW-0547">Nucleotide-binding</keyword>
<evidence type="ECO:0000313" key="8">
    <source>
        <dbReference type="EMBL" id="KUN57960.1"/>
    </source>
</evidence>
<comment type="similarity">
    <text evidence="1">Belongs to the AfsR/DnrI/RedD regulatory family.</text>
</comment>
<accession>A0A124HVB7</accession>
<feature type="domain" description="OmpR/PhoB-type" evidence="7">
    <location>
        <begin position="1"/>
        <end position="87"/>
    </location>
</feature>
<dbReference type="SUPFAM" id="SSF52540">
    <property type="entry name" value="P-loop containing nucleoside triphosphate hydrolases"/>
    <property type="match status" value="1"/>
</dbReference>
<proteinExistence type="inferred from homology"/>
<feature type="DNA-binding region" description="OmpR/PhoB-type" evidence="6">
    <location>
        <begin position="1"/>
        <end position="87"/>
    </location>
</feature>
<dbReference type="PANTHER" id="PTHR16305">
    <property type="entry name" value="TESTICULAR SOLUBLE ADENYLYL CYCLASE"/>
    <property type="match status" value="1"/>
</dbReference>
<keyword evidence="5 6" id="KW-0238">DNA-binding</keyword>
<name>A0A124HVB7_9ACTN</name>
<keyword evidence="3" id="KW-0067">ATP-binding</keyword>
<evidence type="ECO:0000256" key="1">
    <source>
        <dbReference type="ARBA" id="ARBA00005820"/>
    </source>
</evidence>
<dbReference type="Gene3D" id="3.40.50.300">
    <property type="entry name" value="P-loop containing nucleotide triphosphate hydrolases"/>
    <property type="match status" value="1"/>
</dbReference>
<dbReference type="InterPro" id="IPR001867">
    <property type="entry name" value="OmpR/PhoB-type_DNA-bd"/>
</dbReference>
<keyword evidence="4" id="KW-0902">Two-component regulatory system</keyword>
<dbReference type="Proteomes" id="UP000053669">
    <property type="component" value="Unassembled WGS sequence"/>
</dbReference>
<comment type="caution">
    <text evidence="8">The sequence shown here is derived from an EMBL/GenBank/DDBJ whole genome shotgun (WGS) entry which is preliminary data.</text>
</comment>
<dbReference type="SMART" id="SM01043">
    <property type="entry name" value="BTAD"/>
    <property type="match status" value="1"/>
</dbReference>
<dbReference type="Pfam" id="PF00486">
    <property type="entry name" value="Trans_reg_C"/>
    <property type="match status" value="1"/>
</dbReference>
<evidence type="ECO:0000256" key="5">
    <source>
        <dbReference type="ARBA" id="ARBA00023125"/>
    </source>
</evidence>
<sequence>MWRDGVELDAGPPQQAYLLALLLARAGQPTSTSELIDLIWGDDVPNSALNIIHKYVGALRRLLEPAIPARETGSYLHRRGNAYLFSAAPGALDLLTFRELVATAKEAMAQQRQETALDRYVEALGLWRGRAGDGFTHRSTALPIFTGLDDEFHTACTEAAKLAVSLRRPASVLSALQLAASTSPFHEPVHAGLITTLGAAGRRAEALSAYHSVRACLADELGIDPGPEIRAAHLQVLTQPQTSPPVASTAGASARKEAGLVGRVEELAVLRQAVEKAFTGSAALGIVQGEPGVGKTRLLQEIAAEASRRGALVVWGSCLEGDGTPSMWPWEQTLRPILDSLPAPLREKWLASELGALLQSPDDYATGSAIPDSRAQFRLFEQVVTVVGQASAQQPMLLIVDDLQWADAASLQLFGHLTARPPTGTVIIGALRDRAPAPGSSLSRVLATAGRLPGHRRIRLGPLGLTDVTELIRRETGREPGAEVARGIHARTAGNPFFVQELSRLLSEGGSLGDGGASAPAGVPATVRDVVRDRMTGLDDSAHGLLRTAAVIGRDVDLDLLARTMGVEIAECLERLEPLQELGLLEAKPQDPFSWHFAHDLIRESITETTARQQAVQLHLCVADALEPIHADDESVAERLAYHLWAAGPLADPGRTAKALARAGRRAATKLAFAAAYRNLESAIQIARTAGLLEIELSVLALLNLLAVEPPGMGGSTYDLLERGAYLARRLGRETAEAEFLFYRMTGAYVSTEKDRGMWARRLHEQGQASADPKIQAYGRQAWGLYHWDIGDIGAAYQCFSWLGRTTADDVASLLANSADPHPGPAQESLYHLADQVGGVPIRRRDDRGRWRIPDEWIGYLGVITSLHGDVETGRSLLGTVYQAEGDLFEMSGWTRYQTMAASMAGDADWAMQATERWVAASADLPGVAQETYIRLDWYWARALTGDDPAGAAAKAEQLLAATLADPPRWGLAYWYGLVAEMWLAAELPDRAASALDQADQAIKAHGQRYAEGLLLLLRARLLQARGEPVDVVRAAADEARTRSGERGAHLFARRAERFLADLDQNLGAPFGSVNLTADPTIMGETSSD</sequence>
<dbReference type="CDD" id="cd15831">
    <property type="entry name" value="BTAD"/>
    <property type="match status" value="1"/>
</dbReference>
<dbReference type="PANTHER" id="PTHR16305:SF35">
    <property type="entry name" value="TRANSCRIPTIONAL ACTIVATOR DOMAIN"/>
    <property type="match status" value="1"/>
</dbReference>
<dbReference type="GO" id="GO:0003677">
    <property type="term" value="F:DNA binding"/>
    <property type="evidence" value="ECO:0007669"/>
    <property type="project" value="UniProtKB-UniRule"/>
</dbReference>
<dbReference type="GO" id="GO:0000160">
    <property type="term" value="P:phosphorelay signal transduction system"/>
    <property type="evidence" value="ECO:0007669"/>
    <property type="project" value="UniProtKB-KW"/>
</dbReference>
<dbReference type="Gene3D" id="1.25.40.10">
    <property type="entry name" value="Tetratricopeptide repeat domain"/>
    <property type="match status" value="1"/>
</dbReference>
<organism evidence="8 9">
    <name type="scientific">Streptomyces canus</name>
    <dbReference type="NCBI Taxonomy" id="58343"/>
    <lineage>
        <taxon>Bacteria</taxon>
        <taxon>Bacillati</taxon>
        <taxon>Actinomycetota</taxon>
        <taxon>Actinomycetes</taxon>
        <taxon>Kitasatosporales</taxon>
        <taxon>Streptomycetaceae</taxon>
        <taxon>Streptomyces</taxon>
        <taxon>Streptomyces aurantiacus group</taxon>
    </lineage>
</organism>
<dbReference type="InterPro" id="IPR011990">
    <property type="entry name" value="TPR-like_helical_dom_sf"/>
</dbReference>
<dbReference type="InterPro" id="IPR016032">
    <property type="entry name" value="Sig_transdc_resp-reg_C-effctor"/>
</dbReference>
<dbReference type="GO" id="GO:0006355">
    <property type="term" value="P:regulation of DNA-templated transcription"/>
    <property type="evidence" value="ECO:0007669"/>
    <property type="project" value="InterPro"/>
</dbReference>
<dbReference type="InterPro" id="IPR041664">
    <property type="entry name" value="AAA_16"/>
</dbReference>